<dbReference type="PIRSF" id="PIRSF019455">
    <property type="entry name" value="CopR_AtkY"/>
    <property type="match status" value="1"/>
</dbReference>
<comment type="caution">
    <text evidence="5">The sequence shown here is derived from an EMBL/GenBank/DDBJ whole genome shotgun (WGS) entry which is preliminary data.</text>
</comment>
<keyword evidence="2" id="KW-0805">Transcription regulation</keyword>
<dbReference type="Pfam" id="PF03965">
    <property type="entry name" value="Penicillinase_R"/>
    <property type="match status" value="1"/>
</dbReference>
<dbReference type="Gene3D" id="1.10.4040.10">
    <property type="entry name" value="Penicillinase repressor domain"/>
    <property type="match status" value="1"/>
</dbReference>
<keyword evidence="3" id="KW-0238">DNA-binding</keyword>
<dbReference type="RefSeq" id="WP_302109802.1">
    <property type="nucleotide sequence ID" value="NZ_JAUKTR010000003.1"/>
</dbReference>
<accession>A0ABT8SN51</accession>
<dbReference type="InterPro" id="IPR036388">
    <property type="entry name" value="WH-like_DNA-bd_sf"/>
</dbReference>
<comment type="similarity">
    <text evidence="1">Belongs to the BlaI transcriptional regulatory family.</text>
</comment>
<evidence type="ECO:0000256" key="3">
    <source>
        <dbReference type="ARBA" id="ARBA00023125"/>
    </source>
</evidence>
<evidence type="ECO:0000256" key="4">
    <source>
        <dbReference type="ARBA" id="ARBA00023163"/>
    </source>
</evidence>
<dbReference type="Gene3D" id="1.10.10.10">
    <property type="entry name" value="Winged helix-like DNA-binding domain superfamily/Winged helix DNA-binding domain"/>
    <property type="match status" value="1"/>
</dbReference>
<evidence type="ECO:0000256" key="2">
    <source>
        <dbReference type="ARBA" id="ARBA00023015"/>
    </source>
</evidence>
<gene>
    <name evidence="5" type="ORF">Q0812_08000</name>
</gene>
<dbReference type="EMBL" id="JAUKTR010000003">
    <property type="protein sequence ID" value="MDO1559369.1"/>
    <property type="molecule type" value="Genomic_DNA"/>
</dbReference>
<keyword evidence="4" id="KW-0804">Transcription</keyword>
<sequence length="122" mass="13597">MRISSAESLVMDVLWRDGPRTADQVCAAVAAEQNWTAATVKTLLSRLLTKGALTAERDGRRYLYRPALSRDDYVHGESRGVIERLFGGQVAPLVAHFSARERLTPEDIAALKRLIEEMDDGR</sequence>
<protein>
    <submittedName>
        <fullName evidence="5">BlaI/MecI/CopY family transcriptional regulator</fullName>
    </submittedName>
</protein>
<dbReference type="InterPro" id="IPR005650">
    <property type="entry name" value="BlaI_family"/>
</dbReference>
<organism evidence="5 6">
    <name type="scientific">Peiella sedimenti</name>
    <dbReference type="NCBI Taxonomy" id="3061083"/>
    <lineage>
        <taxon>Bacteria</taxon>
        <taxon>Pseudomonadati</taxon>
        <taxon>Pseudomonadota</taxon>
        <taxon>Alphaproteobacteria</taxon>
        <taxon>Caulobacterales</taxon>
        <taxon>Caulobacteraceae</taxon>
        <taxon>Peiella</taxon>
    </lineage>
</organism>
<keyword evidence="6" id="KW-1185">Reference proteome</keyword>
<proteinExistence type="inferred from homology"/>
<name>A0ABT8SN51_9CAUL</name>
<dbReference type="Proteomes" id="UP001169063">
    <property type="component" value="Unassembled WGS sequence"/>
</dbReference>
<dbReference type="InterPro" id="IPR036390">
    <property type="entry name" value="WH_DNA-bd_sf"/>
</dbReference>
<dbReference type="SUPFAM" id="SSF46785">
    <property type="entry name" value="Winged helix' DNA-binding domain"/>
    <property type="match status" value="1"/>
</dbReference>
<evidence type="ECO:0000256" key="1">
    <source>
        <dbReference type="ARBA" id="ARBA00011046"/>
    </source>
</evidence>
<evidence type="ECO:0000313" key="6">
    <source>
        <dbReference type="Proteomes" id="UP001169063"/>
    </source>
</evidence>
<evidence type="ECO:0000313" key="5">
    <source>
        <dbReference type="EMBL" id="MDO1559369.1"/>
    </source>
</evidence>
<reference evidence="5" key="1">
    <citation type="submission" date="2023-07" db="EMBL/GenBank/DDBJ databases">
        <title>Brevundimonas soil sp. nov., isolated from the soil of chemical plant.</title>
        <authorList>
            <person name="Wu N."/>
        </authorList>
    </citation>
    <scope>NUCLEOTIDE SEQUENCE</scope>
    <source>
        <strain evidence="5">XZ-24</strain>
    </source>
</reference>